<keyword evidence="1" id="KW-0285">Flavoprotein</keyword>
<keyword evidence="1" id="KW-0545">Nucleotide biosynthesis</keyword>
<dbReference type="PROSITE" id="PS51331">
    <property type="entry name" value="THYX"/>
    <property type="match status" value="1"/>
</dbReference>
<comment type="subunit">
    <text evidence="1">Homotetramer.</text>
</comment>
<keyword evidence="1" id="KW-0521">NADP</keyword>
<dbReference type="EMBL" id="CP015630">
    <property type="protein sequence ID" value="ANF34394.1"/>
    <property type="molecule type" value="Genomic_DNA"/>
</dbReference>
<proteinExistence type="inferred from homology"/>
<dbReference type="AlphaFoldDB" id="A0A172XCJ1"/>
<geneLocation type="plasmid" evidence="2 3">
    <name>lp159</name>
</geneLocation>
<comment type="catalytic activity">
    <reaction evidence="1">
        <text>dUMP + (6R)-5,10-methylene-5,6,7,8-tetrahydrofolate + NADPH + H(+) = dTMP + (6S)-5,6,7,8-tetrahydrofolate + NADP(+)</text>
        <dbReference type="Rhea" id="RHEA:29043"/>
        <dbReference type="ChEBI" id="CHEBI:15378"/>
        <dbReference type="ChEBI" id="CHEBI:15636"/>
        <dbReference type="ChEBI" id="CHEBI:57453"/>
        <dbReference type="ChEBI" id="CHEBI:57783"/>
        <dbReference type="ChEBI" id="CHEBI:58349"/>
        <dbReference type="ChEBI" id="CHEBI:63528"/>
        <dbReference type="ChEBI" id="CHEBI:246422"/>
        <dbReference type="EC" id="2.1.1.148"/>
    </reaction>
</comment>
<comment type="pathway">
    <text evidence="1">Pyrimidine metabolism; dTTP biosynthesis.</text>
</comment>
<evidence type="ECO:0000256" key="1">
    <source>
        <dbReference type="HAMAP-Rule" id="MF_01408"/>
    </source>
</evidence>
<comment type="similarity">
    <text evidence="1">Belongs to the thymidylate synthase ThyX family.</text>
</comment>
<dbReference type="PANTHER" id="PTHR34934:SF1">
    <property type="entry name" value="FLAVIN-DEPENDENT THYMIDYLATE SYNTHASE"/>
    <property type="match status" value="1"/>
</dbReference>
<dbReference type="GO" id="GO:0004799">
    <property type="term" value="F:thymidylate synthase activity"/>
    <property type="evidence" value="ECO:0007669"/>
    <property type="project" value="TreeGrafter"/>
</dbReference>
<dbReference type="GO" id="GO:0032259">
    <property type="term" value="P:methylation"/>
    <property type="evidence" value="ECO:0007669"/>
    <property type="project" value="UniProtKB-KW"/>
</dbReference>
<comment type="cofactor">
    <cofactor evidence="1">
        <name>FAD</name>
        <dbReference type="ChEBI" id="CHEBI:57692"/>
    </cofactor>
    <text evidence="1">Binds 4 FAD per tetramer. Each FAD binding site is formed by three monomers.</text>
</comment>
<feature type="binding site" evidence="1">
    <location>
        <position position="193"/>
    </location>
    <ligand>
        <name>FAD</name>
        <dbReference type="ChEBI" id="CHEBI:57692"/>
        <note>ligand shared between neighboring subunits</note>
    </ligand>
</feature>
<dbReference type="InterPro" id="IPR003669">
    <property type="entry name" value="Thymidylate_synthase_ThyX"/>
</dbReference>
<dbReference type="GO" id="GO:0006231">
    <property type="term" value="P:dTMP biosynthetic process"/>
    <property type="evidence" value="ECO:0007669"/>
    <property type="project" value="UniProtKB-UniRule"/>
</dbReference>
<feature type="binding site" evidence="1">
    <location>
        <position position="198"/>
    </location>
    <ligand>
        <name>dUMP</name>
        <dbReference type="ChEBI" id="CHEBI:246422"/>
        <note>ligand shared between dimeric partners</note>
    </ligand>
</feature>
<dbReference type="UniPathway" id="UPA00575"/>
<comment type="function">
    <text evidence="1">Catalyzes the reductive methylation of 2'-deoxyuridine-5'-monophosphate (dUMP) to 2'-deoxythymidine-5'-monophosphate (dTMP) while utilizing 5,10-methylenetetrahydrofolate (mTHF) as the methyl donor, and NADPH and FADH(2) as the reductant.</text>
</comment>
<dbReference type="PANTHER" id="PTHR34934">
    <property type="entry name" value="FLAVIN-DEPENDENT THYMIDYLATE SYNTHASE"/>
    <property type="match status" value="1"/>
</dbReference>
<dbReference type="CDD" id="cd20175">
    <property type="entry name" value="ThyX"/>
    <property type="match status" value="1"/>
</dbReference>
<sequence>MHDHVEAAEEILDKEYKVLDKGFLRLVDYMGSDERIVNSARVSYRDSKAKRDNAGLIDYLVRNEHTSPLEQVVFTFHVKAPIFVARQWMRHRTSRINEVSGRYSLMREEFYVPCREDFKKQSITNKQGRSDEPVDDDIALSSLGGLDESYKTSYKIYNDMIKNDVSRELARITLPLSLYTEWYWQIDLNNLFHFIKLRSSGHAQKEIREYANVLLDIVKLVVPLATASFKRHILGGVMLSSEEVCEIRKVLDLTKLNLQDKSLNRLKEKLNL</sequence>
<name>A0A172XCJ1_BORTU</name>
<evidence type="ECO:0000313" key="2">
    <source>
        <dbReference type="EMBL" id="ANF34394.1"/>
    </source>
</evidence>
<accession>A0A172XCJ1</accession>
<feature type="binding site" evidence="1">
    <location>
        <begin position="187"/>
        <end position="189"/>
    </location>
    <ligand>
        <name>FAD</name>
        <dbReference type="ChEBI" id="CHEBI:57692"/>
        <note>ligand shared between neighboring subunits</note>
    </ligand>
</feature>
<feature type="binding site" evidence="1">
    <location>
        <begin position="90"/>
        <end position="92"/>
    </location>
    <ligand>
        <name>FAD</name>
        <dbReference type="ChEBI" id="CHEBI:57692"/>
        <note>ligand shared between neighboring subunits</note>
    </ligand>
</feature>
<dbReference type="SUPFAM" id="SSF69796">
    <property type="entry name" value="Thymidylate synthase-complementing protein Thy1"/>
    <property type="match status" value="1"/>
</dbReference>
<keyword evidence="1" id="KW-0808">Transferase</keyword>
<dbReference type="HAMAP" id="MF_01408">
    <property type="entry name" value="ThyX"/>
    <property type="match status" value="1"/>
</dbReference>
<feature type="binding site" evidence="1">
    <location>
        <position position="67"/>
    </location>
    <ligand>
        <name>FAD</name>
        <dbReference type="ChEBI" id="CHEBI:57692"/>
        <note>ligand shared between neighboring subunits</note>
    </ligand>
</feature>
<dbReference type="Proteomes" id="UP000264231">
    <property type="component" value="Plasmid lp159"/>
</dbReference>
<keyword evidence="1" id="KW-0489">Methyltransferase</keyword>
<feature type="active site" description="Involved in ionization of N3 of dUMP, leading to its activation" evidence="1">
    <location>
        <position position="198"/>
    </location>
</feature>
<feature type="binding site" description="in other chain" evidence="1">
    <location>
        <position position="171"/>
    </location>
    <ligand>
        <name>dUMP</name>
        <dbReference type="ChEBI" id="CHEBI:246422"/>
        <note>ligand shared between dimeric partners</note>
    </ligand>
</feature>
<organism evidence="2 3">
    <name type="scientific">Borrelia turicatae</name>
    <dbReference type="NCBI Taxonomy" id="142"/>
    <lineage>
        <taxon>Bacteria</taxon>
        <taxon>Pseudomonadati</taxon>
        <taxon>Spirochaetota</taxon>
        <taxon>Spirochaetia</taxon>
        <taxon>Spirochaetales</taxon>
        <taxon>Borreliaceae</taxon>
        <taxon>Borrelia</taxon>
    </lineage>
</organism>
<protein>
    <recommendedName>
        <fullName evidence="1">Flavin-dependent thymidylate synthase</fullName>
        <shortName evidence="1">FDTS</shortName>
        <ecNumber evidence="1">2.1.1.148</ecNumber>
    </recommendedName>
    <alternativeName>
        <fullName evidence="1">FAD-dependent thymidylate synthase</fullName>
    </alternativeName>
    <alternativeName>
        <fullName evidence="1">Thymidylate synthase ThyX</fullName>
        <shortName evidence="1">TS</shortName>
        <shortName evidence="1">TSase</shortName>
    </alternativeName>
</protein>
<keyword evidence="1" id="KW-0274">FAD</keyword>
<feature type="binding site" evidence="1">
    <location>
        <begin position="87"/>
        <end position="90"/>
    </location>
    <ligand>
        <name>dUMP</name>
        <dbReference type="ChEBI" id="CHEBI:246422"/>
        <note>ligand shared between dimeric partners</note>
    </ligand>
</feature>
<dbReference type="GO" id="GO:0050797">
    <property type="term" value="F:thymidylate synthase (FAD) activity"/>
    <property type="evidence" value="ECO:0007669"/>
    <property type="project" value="UniProtKB-UniRule"/>
</dbReference>
<evidence type="ECO:0000313" key="3">
    <source>
        <dbReference type="Proteomes" id="UP000264231"/>
    </source>
</evidence>
<feature type="binding site" evidence="1">
    <location>
        <position position="98"/>
    </location>
    <ligand>
        <name>FAD</name>
        <dbReference type="ChEBI" id="CHEBI:57692"/>
        <note>ligand shared between neighboring subunits</note>
    </ligand>
</feature>
<dbReference type="NCBIfam" id="TIGR02170">
    <property type="entry name" value="thyX"/>
    <property type="match status" value="1"/>
</dbReference>
<dbReference type="Gene3D" id="3.30.1360.170">
    <property type="match status" value="1"/>
</dbReference>
<dbReference type="InterPro" id="IPR036098">
    <property type="entry name" value="Thymidylate_synthase_ThyX_sf"/>
</dbReference>
<dbReference type="RefSeq" id="WP_020282288.1">
    <property type="nucleotide sequence ID" value="NZ_CP015630.1"/>
</dbReference>
<dbReference type="GO" id="GO:0070402">
    <property type="term" value="F:NADPH binding"/>
    <property type="evidence" value="ECO:0007669"/>
    <property type="project" value="TreeGrafter"/>
</dbReference>
<dbReference type="GO" id="GO:0006235">
    <property type="term" value="P:dTTP biosynthetic process"/>
    <property type="evidence" value="ECO:0007669"/>
    <property type="project" value="UniProtKB-UniRule"/>
</dbReference>
<dbReference type="Pfam" id="PF02511">
    <property type="entry name" value="Thy1"/>
    <property type="match status" value="1"/>
</dbReference>
<dbReference type="GO" id="GO:0050660">
    <property type="term" value="F:flavin adenine dinucleotide binding"/>
    <property type="evidence" value="ECO:0007669"/>
    <property type="project" value="UniProtKB-UniRule"/>
</dbReference>
<dbReference type="EC" id="2.1.1.148" evidence="1"/>
<reference evidence="2 3" key="1">
    <citation type="submission" date="2016-05" db="EMBL/GenBank/DDBJ databases">
        <title>Chromosome and linear plasmid sequence of a 2015 human isolate of tick-borne relapsing fever spirochete, Borrelia turicatae.</title>
        <authorList>
            <person name="Kingry L.C."/>
            <person name="Dhwani B."/>
            <person name="Replogle A."/>
            <person name="Sexton C."/>
            <person name="Rowe L."/>
            <person name="Stermole B.M."/>
            <person name="Christensen A.M."/>
            <person name="Schriefer M.E."/>
        </authorList>
    </citation>
    <scope>NUCLEOTIDE SEQUENCE [LARGE SCALE GENOMIC DNA]</scope>
    <source>
        <strain evidence="2 3">BTE5EL</strain>
        <plasmid evidence="2 3">lp159</plasmid>
    </source>
</reference>
<keyword evidence="2" id="KW-0614">Plasmid</keyword>
<gene>
    <name evidence="1" type="primary">thyX</name>
    <name evidence="2" type="ORF">A7978_04605</name>
</gene>
<feature type="binding site" description="in other chain" evidence="1">
    <location>
        <begin position="98"/>
        <end position="102"/>
    </location>
    <ligand>
        <name>dUMP</name>
        <dbReference type="ChEBI" id="CHEBI:246422"/>
        <note>ligand shared between dimeric partners</note>
    </ligand>
</feature>